<dbReference type="Gene3D" id="2.60.200.20">
    <property type="match status" value="1"/>
</dbReference>
<dbReference type="EMBL" id="JACBPP010000009">
    <property type="protein sequence ID" value="KAF7999386.1"/>
    <property type="molecule type" value="Genomic_DNA"/>
</dbReference>
<protein>
    <recommendedName>
        <fullName evidence="1">FHA domain-containing protein</fullName>
    </recommendedName>
</protein>
<proteinExistence type="predicted"/>
<name>A0A8H7GMT6_9ASCO</name>
<dbReference type="AlphaFoldDB" id="A0A8H7GMT6"/>
<reference evidence="2" key="1">
    <citation type="submission" date="2020-10" db="EMBL/GenBank/DDBJ databases">
        <title>The Whole-Genome Sequence of Metschnikowia persimmonesis, a Novel Endophytic Yeast Species Isolated from Medicinal Plant Diospyros kaki Thumb.</title>
        <authorList>
            <person name="Rahmat E."/>
            <person name="Kang Y."/>
        </authorList>
    </citation>
    <scope>NUCLEOTIDE SEQUENCE</scope>
    <source>
        <strain evidence="2">KIOM G15050</strain>
    </source>
</reference>
<dbReference type="Pfam" id="PF00498">
    <property type="entry name" value="FHA"/>
    <property type="match status" value="1"/>
</dbReference>
<accession>A0A8H7GMT6</accession>
<evidence type="ECO:0000313" key="2">
    <source>
        <dbReference type="EMBL" id="KAF7999386.1"/>
    </source>
</evidence>
<dbReference type="SUPFAM" id="SSF49879">
    <property type="entry name" value="SMAD/FHA domain"/>
    <property type="match status" value="1"/>
</dbReference>
<dbReference type="InterPro" id="IPR008984">
    <property type="entry name" value="SMAD_FHA_dom_sf"/>
</dbReference>
<dbReference type="CDD" id="cd00060">
    <property type="entry name" value="FHA"/>
    <property type="match status" value="1"/>
</dbReference>
<dbReference type="Proteomes" id="UP000649328">
    <property type="component" value="Unassembled WGS sequence"/>
</dbReference>
<dbReference type="InterPro" id="IPR000253">
    <property type="entry name" value="FHA_dom"/>
</dbReference>
<keyword evidence="3" id="KW-1185">Reference proteome</keyword>
<evidence type="ECO:0000259" key="1">
    <source>
        <dbReference type="PROSITE" id="PS50006"/>
    </source>
</evidence>
<evidence type="ECO:0000313" key="3">
    <source>
        <dbReference type="Proteomes" id="UP000649328"/>
    </source>
</evidence>
<organism evidence="2 3">
    <name type="scientific">Metschnikowia pulcherrima</name>
    <dbReference type="NCBI Taxonomy" id="27326"/>
    <lineage>
        <taxon>Eukaryota</taxon>
        <taxon>Fungi</taxon>
        <taxon>Dikarya</taxon>
        <taxon>Ascomycota</taxon>
        <taxon>Saccharomycotina</taxon>
        <taxon>Pichiomycetes</taxon>
        <taxon>Metschnikowiaceae</taxon>
        <taxon>Metschnikowia</taxon>
    </lineage>
</organism>
<dbReference type="PROSITE" id="PS50006">
    <property type="entry name" value="FHA_DOMAIN"/>
    <property type="match status" value="1"/>
</dbReference>
<gene>
    <name evidence="2" type="ORF">HF325_006062</name>
</gene>
<sequence>MAAQSWQKLTIKTIVLLRKTSSDELTDARPRIPQGLIPVSRLGYASFELPFDESDTITLGSLKSSAGLKNYIYLDGELISEAHVTIIFKNGEFYVFDKQLTYGALVNDCLLSLKSDEWIEDGSKIRLGLHMPPEEIQWLRSILDSGMCQENFAAIGRLSFTVGVITSLSSVNGSNSTYKFFNFSNPANPETFSFNRLKSNFLFSGLLISVKTTSSSAADKNAPHSLFKKDKIFSLSTPTTATKKLWVESPCAKHCVSTEFEERYTFSIFSGVTYSPCDNLKKFLTLSTI</sequence>
<feature type="domain" description="FHA" evidence="1">
    <location>
        <begin position="57"/>
        <end position="111"/>
    </location>
</feature>
<comment type="caution">
    <text evidence="2">The sequence shown here is derived from an EMBL/GenBank/DDBJ whole genome shotgun (WGS) entry which is preliminary data.</text>
</comment>